<dbReference type="Proteomes" id="UP000428333">
    <property type="component" value="Linkage Group LG01"/>
</dbReference>
<gene>
    <name evidence="2" type="ORF">C3L33_00630</name>
</gene>
<sequence>MQKPQSLTTWAAVRDLFYKKYFSESKSKYLTRQVQSYKQKEGESFLRCWERFKDLLLSLPYHGFVKHQLVSFFYLGLNIVTTQQIEFICKEKYFLDKSSDDVWDFLDELAEKYQSWEPSDLGDRAMAALGPSGSGIFPLSVREHNVQSQLDKMAKQLEDLKLKQVHQVNEVRVEEVCVMPNDPVPLPTSTAVGVRSFIFWTTPGINYPQRNKQTDEMMKALMQSQISFTE</sequence>
<dbReference type="OrthoDB" id="1305902at2759"/>
<reference evidence="2 3" key="1">
    <citation type="journal article" date="2019" name="Genome Biol. Evol.">
        <title>The Rhododendron genome and chromosomal organization provide insight into shared whole-genome duplications across the heath family (Ericaceae).</title>
        <authorList>
            <person name="Soza V.L."/>
            <person name="Lindsley D."/>
            <person name="Waalkes A."/>
            <person name="Ramage E."/>
            <person name="Patwardhan R.P."/>
            <person name="Burton J.N."/>
            <person name="Adey A."/>
            <person name="Kumar A."/>
            <person name="Qiu R."/>
            <person name="Shendure J."/>
            <person name="Hall B."/>
        </authorList>
    </citation>
    <scope>NUCLEOTIDE SEQUENCE [LARGE SCALE GENOMIC DNA]</scope>
    <source>
        <strain evidence="2">RSF 1966-606</strain>
    </source>
</reference>
<comment type="caution">
    <text evidence="2">The sequence shown here is derived from an EMBL/GenBank/DDBJ whole genome shotgun (WGS) entry which is preliminary data.</text>
</comment>
<name>A0A6A4MAC7_9ERIC</name>
<keyword evidence="3" id="KW-1185">Reference proteome</keyword>
<evidence type="ECO:0000259" key="1">
    <source>
        <dbReference type="Pfam" id="PF03732"/>
    </source>
</evidence>
<dbReference type="PANTHER" id="PTHR33223">
    <property type="entry name" value="CCHC-TYPE DOMAIN-CONTAINING PROTEIN"/>
    <property type="match status" value="1"/>
</dbReference>
<feature type="domain" description="Retrotransposon gag" evidence="1">
    <location>
        <begin position="6"/>
        <end position="78"/>
    </location>
</feature>
<dbReference type="PANTHER" id="PTHR33223:SF11">
    <property type="entry name" value="ELEMENT PROTEIN, PUTATIVE-RELATED"/>
    <property type="match status" value="1"/>
</dbReference>
<organism evidence="2 3">
    <name type="scientific">Rhododendron williamsianum</name>
    <dbReference type="NCBI Taxonomy" id="262921"/>
    <lineage>
        <taxon>Eukaryota</taxon>
        <taxon>Viridiplantae</taxon>
        <taxon>Streptophyta</taxon>
        <taxon>Embryophyta</taxon>
        <taxon>Tracheophyta</taxon>
        <taxon>Spermatophyta</taxon>
        <taxon>Magnoliopsida</taxon>
        <taxon>eudicotyledons</taxon>
        <taxon>Gunneridae</taxon>
        <taxon>Pentapetalae</taxon>
        <taxon>asterids</taxon>
        <taxon>Ericales</taxon>
        <taxon>Ericaceae</taxon>
        <taxon>Ericoideae</taxon>
        <taxon>Rhodoreae</taxon>
        <taxon>Rhododendron</taxon>
    </lineage>
</organism>
<feature type="non-terminal residue" evidence="2">
    <location>
        <position position="1"/>
    </location>
</feature>
<evidence type="ECO:0000313" key="3">
    <source>
        <dbReference type="Proteomes" id="UP000428333"/>
    </source>
</evidence>
<dbReference type="AlphaFoldDB" id="A0A6A4MAC7"/>
<accession>A0A6A4MAC7</accession>
<evidence type="ECO:0000313" key="2">
    <source>
        <dbReference type="EMBL" id="KAE9467465.1"/>
    </source>
</evidence>
<dbReference type="InterPro" id="IPR005162">
    <property type="entry name" value="Retrotrans_gag_dom"/>
</dbReference>
<protein>
    <recommendedName>
        <fullName evidence="1">Retrotransposon gag domain-containing protein</fullName>
    </recommendedName>
</protein>
<dbReference type="EMBL" id="QEFC01000030">
    <property type="protein sequence ID" value="KAE9467465.1"/>
    <property type="molecule type" value="Genomic_DNA"/>
</dbReference>
<dbReference type="Pfam" id="PF03732">
    <property type="entry name" value="Retrotrans_gag"/>
    <property type="match status" value="1"/>
</dbReference>
<proteinExistence type="predicted"/>